<comment type="catalytic activity">
    <reaction evidence="1">
        <text>Hydrolysis of terminal, non-reducing alpha-D-galactose residues in alpha-D-galactosides, including galactose oligosaccharides, galactomannans and galactolipids.</text>
        <dbReference type="EC" id="3.2.1.22"/>
    </reaction>
</comment>
<evidence type="ECO:0000256" key="2">
    <source>
        <dbReference type="ARBA" id="ARBA00012755"/>
    </source>
</evidence>
<dbReference type="Pfam" id="PF16875">
    <property type="entry name" value="Glyco_hydro_36N"/>
    <property type="match status" value="1"/>
</dbReference>
<evidence type="ECO:0000256" key="3">
    <source>
        <dbReference type="ARBA" id="ARBA00022801"/>
    </source>
</evidence>
<dbReference type="PANTHER" id="PTHR43053:SF3">
    <property type="entry name" value="ALPHA-GALACTOSIDASE C-RELATED"/>
    <property type="match status" value="1"/>
</dbReference>
<dbReference type="InterPro" id="IPR038637">
    <property type="entry name" value="NPCBM_sf"/>
</dbReference>
<evidence type="ECO:0000259" key="5">
    <source>
        <dbReference type="SMART" id="SM00776"/>
    </source>
</evidence>
<keyword evidence="3" id="KW-0378">Hydrolase</keyword>
<sequence>MFFNGNVHFYGGGMSFCRSLGIVIGAAVLCCGFQLSCPAAEWKLNTVLPADILQGWGAAEVNRSVAGNPLRVGGTAFAEGIGTHANGEIRLLLDGTAKRIIGAVGVDDGCGGGGSVRFLLLNGDSGKTLWDSGVRRFGDPARWFEVRLDGVRKLLLQCHDGGDGINFDHADWLDVKIEYAGEAPAVQGSPMSVITANARWDFFGMKGERLLQSGLQPKSGAPQPKVDAVRPYPLAFRNFTLPPTLRVVQSDGSHNLDLRLAGFSVQKKDGGGVVRNIYQLTDPIYPVEAQLTVTGYVGCDVFTSQLSVKNCGEKPVELLVRDAAFAALPAGTPFATTFSGGWEEELKHCREFELPPGTFSNENSGIAHTAVPKFPGVYLSVGGPAQEESGTVFAAMVGWSGSWHYRLHRTEDDRNFFFGGAYPDPVRLAAGAVYDSPEIVMTVTDGGKGQAARNLHRWAHRYGIANGKRERPVVLNSWEGVYFTFDESKLISMMDGAAALGAEMFVLDDGWFGNKYPRNDDRAGLGDWQCNEKKLPGGIEKLIAEAGKRGLAFGIWVEPEMVNPVSELFERHPDWVMAAPNRELILQRNQYVLDLSRPEVEEFVYNTVAGLLKKHSGIRYVKWDHNAFGRNAGSAALAGDQGALSDRYNAAYYRILARLRREFPAVMFQLCASGGGRVDYGAMRYHEEFWPSDKTNGIARIPIQWGYSHFFPANAMASHIGRHGEGDFKLRVDIAMTGRLGVELSPDAVSAADREVIKRGIAAYKELRPILHCSELYRGRSPHESRTTELTFVLPDKRNAVFFGFRREGKAAKELLKLSGLDPALRYRVEERNPDDTPRLQPAVRTGAELMERGLEIDFPPRPSSVVAKLTAEE</sequence>
<protein>
    <recommendedName>
        <fullName evidence="2">alpha-galactosidase</fullName>
        <ecNumber evidence="2">3.2.1.22</ecNumber>
    </recommendedName>
</protein>
<dbReference type="InterPro" id="IPR008979">
    <property type="entry name" value="Galactose-bd-like_sf"/>
</dbReference>
<dbReference type="EMBL" id="VUNS01000014">
    <property type="protein sequence ID" value="MST97959.1"/>
    <property type="molecule type" value="Genomic_DNA"/>
</dbReference>
<dbReference type="InterPro" id="IPR017853">
    <property type="entry name" value="GH"/>
</dbReference>
<dbReference type="FunFam" id="3.20.20.70:FF:000118">
    <property type="entry name" value="Alpha-galactosidase"/>
    <property type="match status" value="1"/>
</dbReference>
<feature type="domain" description="Glycosyl hydrolase family 98 putative carbohydrate-binding module" evidence="5">
    <location>
        <begin position="38"/>
        <end position="179"/>
    </location>
</feature>
<dbReference type="InterPro" id="IPR013222">
    <property type="entry name" value="Glyco_hyd_98_carb-bd"/>
</dbReference>
<gene>
    <name evidence="6" type="ORF">FYJ85_13010</name>
</gene>
<dbReference type="InterPro" id="IPR031704">
    <property type="entry name" value="Glyco_hydro_36_N"/>
</dbReference>
<evidence type="ECO:0000256" key="4">
    <source>
        <dbReference type="ARBA" id="ARBA00023295"/>
    </source>
</evidence>
<dbReference type="SUPFAM" id="SSF49785">
    <property type="entry name" value="Galactose-binding domain-like"/>
    <property type="match status" value="1"/>
</dbReference>
<dbReference type="Proteomes" id="UP000435649">
    <property type="component" value="Unassembled WGS sequence"/>
</dbReference>
<comment type="caution">
    <text evidence="6">The sequence shown here is derived from an EMBL/GenBank/DDBJ whole genome shotgun (WGS) entry which is preliminary data.</text>
</comment>
<proteinExistence type="predicted"/>
<dbReference type="SUPFAM" id="SSF51445">
    <property type="entry name" value="(Trans)glycosidases"/>
    <property type="match status" value="1"/>
</dbReference>
<dbReference type="Gene3D" id="2.60.40.1180">
    <property type="entry name" value="Golgi alpha-mannosidase II"/>
    <property type="match status" value="1"/>
</dbReference>
<reference evidence="6 7" key="1">
    <citation type="submission" date="2019-08" db="EMBL/GenBank/DDBJ databases">
        <title>In-depth cultivation of the pig gut microbiome towards novel bacterial diversity and tailored functional studies.</title>
        <authorList>
            <person name="Wylensek D."/>
            <person name="Hitch T.C.A."/>
            <person name="Clavel T."/>
        </authorList>
    </citation>
    <scope>NUCLEOTIDE SEQUENCE [LARGE SCALE GENOMIC DNA]</scope>
    <source>
        <strain evidence="6 7">BBE-744-WT-12</strain>
    </source>
</reference>
<dbReference type="Pfam" id="PF16874">
    <property type="entry name" value="Glyco_hydro_36C"/>
    <property type="match status" value="1"/>
</dbReference>
<dbReference type="InterPro" id="IPR013785">
    <property type="entry name" value="Aldolase_TIM"/>
</dbReference>
<accession>A0A844G6L2</accession>
<dbReference type="InterPro" id="IPR013780">
    <property type="entry name" value="Glyco_hydro_b"/>
</dbReference>
<evidence type="ECO:0000256" key="1">
    <source>
        <dbReference type="ARBA" id="ARBA00001255"/>
    </source>
</evidence>
<dbReference type="Pfam" id="PF08305">
    <property type="entry name" value="NPCBM"/>
    <property type="match status" value="1"/>
</dbReference>
<name>A0A844G6L2_9BACT</name>
<dbReference type="GO" id="GO:0004557">
    <property type="term" value="F:alpha-galactosidase activity"/>
    <property type="evidence" value="ECO:0007669"/>
    <property type="project" value="UniProtKB-EC"/>
</dbReference>
<evidence type="ECO:0000313" key="6">
    <source>
        <dbReference type="EMBL" id="MST97959.1"/>
    </source>
</evidence>
<dbReference type="InterPro" id="IPR038417">
    <property type="entry name" value="Alpga-gal_N_sf"/>
</dbReference>
<evidence type="ECO:0000313" key="7">
    <source>
        <dbReference type="Proteomes" id="UP000435649"/>
    </source>
</evidence>
<dbReference type="Gene3D" id="2.60.120.1060">
    <property type="entry name" value="NPCBM/NEW2 domain"/>
    <property type="match status" value="1"/>
</dbReference>
<dbReference type="PRINTS" id="PR00743">
    <property type="entry name" value="GLHYDRLASE36"/>
</dbReference>
<dbReference type="InterPro" id="IPR050985">
    <property type="entry name" value="Alpha-glycosidase_related"/>
</dbReference>
<keyword evidence="7" id="KW-1185">Reference proteome</keyword>
<keyword evidence="4" id="KW-0326">Glycosidase</keyword>
<dbReference type="InterPro" id="IPR002252">
    <property type="entry name" value="Glyco_hydro_36"/>
</dbReference>
<organism evidence="6 7">
    <name type="scientific">Victivallis lenta</name>
    <dbReference type="NCBI Taxonomy" id="2606640"/>
    <lineage>
        <taxon>Bacteria</taxon>
        <taxon>Pseudomonadati</taxon>
        <taxon>Lentisphaerota</taxon>
        <taxon>Lentisphaeria</taxon>
        <taxon>Victivallales</taxon>
        <taxon>Victivallaceae</taxon>
        <taxon>Victivallis</taxon>
    </lineage>
</organism>
<dbReference type="EC" id="3.2.1.22" evidence="2"/>
<dbReference type="PANTHER" id="PTHR43053">
    <property type="entry name" value="GLYCOSIDASE FAMILY 31"/>
    <property type="match status" value="1"/>
</dbReference>
<dbReference type="Gene3D" id="3.20.20.70">
    <property type="entry name" value="Aldolase class I"/>
    <property type="match status" value="1"/>
</dbReference>
<dbReference type="InterPro" id="IPR031705">
    <property type="entry name" value="Glyco_hydro_36_C"/>
</dbReference>
<dbReference type="AlphaFoldDB" id="A0A844G6L2"/>
<dbReference type="Gene3D" id="2.70.98.60">
    <property type="entry name" value="alpha-galactosidase from lactobacil brevis"/>
    <property type="match status" value="1"/>
</dbReference>
<dbReference type="GO" id="GO:0016052">
    <property type="term" value="P:carbohydrate catabolic process"/>
    <property type="evidence" value="ECO:0007669"/>
    <property type="project" value="InterPro"/>
</dbReference>
<dbReference type="SMART" id="SM00776">
    <property type="entry name" value="NPCBM"/>
    <property type="match status" value="1"/>
</dbReference>
<dbReference type="Pfam" id="PF02065">
    <property type="entry name" value="Melibiase"/>
    <property type="match status" value="1"/>
</dbReference>
<dbReference type="CDD" id="cd14791">
    <property type="entry name" value="GH36"/>
    <property type="match status" value="1"/>
</dbReference>